<dbReference type="AlphaFoldDB" id="A0A5B7IIW3"/>
<organism evidence="1 2">
    <name type="scientific">Portunus trituberculatus</name>
    <name type="common">Swimming crab</name>
    <name type="synonym">Neptunus trituberculatus</name>
    <dbReference type="NCBI Taxonomy" id="210409"/>
    <lineage>
        <taxon>Eukaryota</taxon>
        <taxon>Metazoa</taxon>
        <taxon>Ecdysozoa</taxon>
        <taxon>Arthropoda</taxon>
        <taxon>Crustacea</taxon>
        <taxon>Multicrustacea</taxon>
        <taxon>Malacostraca</taxon>
        <taxon>Eumalacostraca</taxon>
        <taxon>Eucarida</taxon>
        <taxon>Decapoda</taxon>
        <taxon>Pleocyemata</taxon>
        <taxon>Brachyura</taxon>
        <taxon>Eubrachyura</taxon>
        <taxon>Portunoidea</taxon>
        <taxon>Portunidae</taxon>
        <taxon>Portuninae</taxon>
        <taxon>Portunus</taxon>
    </lineage>
</organism>
<comment type="caution">
    <text evidence="1">The sequence shown here is derived from an EMBL/GenBank/DDBJ whole genome shotgun (WGS) entry which is preliminary data.</text>
</comment>
<name>A0A5B7IIW3_PORTR</name>
<gene>
    <name evidence="1" type="ORF">E2C01_076454</name>
</gene>
<protein>
    <submittedName>
        <fullName evidence="1">Uncharacterized protein</fullName>
    </submittedName>
</protein>
<evidence type="ECO:0000313" key="2">
    <source>
        <dbReference type="Proteomes" id="UP000324222"/>
    </source>
</evidence>
<dbReference type="Proteomes" id="UP000324222">
    <property type="component" value="Unassembled WGS sequence"/>
</dbReference>
<sequence>MRDNNDSSTRKDKSRVSVVWCRKETAAPLSPTSIREARGKDEACSTTLMTVWEMTMTKQKVMTAAYHTSISLR</sequence>
<evidence type="ECO:0000313" key="1">
    <source>
        <dbReference type="EMBL" id="MPC81819.1"/>
    </source>
</evidence>
<keyword evidence="2" id="KW-1185">Reference proteome</keyword>
<dbReference type="EMBL" id="VSRR010058099">
    <property type="protein sequence ID" value="MPC81819.1"/>
    <property type="molecule type" value="Genomic_DNA"/>
</dbReference>
<reference evidence="1 2" key="1">
    <citation type="submission" date="2019-05" db="EMBL/GenBank/DDBJ databases">
        <title>Another draft genome of Portunus trituberculatus and its Hox gene families provides insights of decapod evolution.</title>
        <authorList>
            <person name="Jeong J.-H."/>
            <person name="Song I."/>
            <person name="Kim S."/>
            <person name="Choi T."/>
            <person name="Kim D."/>
            <person name="Ryu S."/>
            <person name="Kim W."/>
        </authorList>
    </citation>
    <scope>NUCLEOTIDE SEQUENCE [LARGE SCALE GENOMIC DNA]</scope>
    <source>
        <tissue evidence="1">Muscle</tissue>
    </source>
</reference>
<accession>A0A5B7IIW3</accession>
<proteinExistence type="predicted"/>